<dbReference type="GeneID" id="100893048"/>
<keyword evidence="1" id="KW-0677">Repeat</keyword>
<feature type="repeat" description="ANK" evidence="3">
    <location>
        <begin position="114"/>
        <end position="149"/>
    </location>
</feature>
<feature type="repeat" description="ANK" evidence="3">
    <location>
        <begin position="159"/>
        <end position="191"/>
    </location>
</feature>
<evidence type="ECO:0000256" key="2">
    <source>
        <dbReference type="ARBA" id="ARBA00023043"/>
    </source>
</evidence>
<dbReference type="Pfam" id="PF00023">
    <property type="entry name" value="Ank"/>
    <property type="match status" value="2"/>
</dbReference>
<dbReference type="GO" id="GO:1990756">
    <property type="term" value="F:ubiquitin-like ligase-substrate adaptor activity"/>
    <property type="evidence" value="ECO:0000318"/>
    <property type="project" value="GO_Central"/>
</dbReference>
<dbReference type="OMA" id="CTNIVEY"/>
<organism evidence="4 5">
    <name type="scientific">Strongylocentrotus purpuratus</name>
    <name type="common">Purple sea urchin</name>
    <dbReference type="NCBI Taxonomy" id="7668"/>
    <lineage>
        <taxon>Eukaryota</taxon>
        <taxon>Metazoa</taxon>
        <taxon>Echinodermata</taxon>
        <taxon>Eleutherozoa</taxon>
        <taxon>Echinozoa</taxon>
        <taxon>Echinoidea</taxon>
        <taxon>Euechinoidea</taxon>
        <taxon>Echinacea</taxon>
        <taxon>Camarodonta</taxon>
        <taxon>Echinidea</taxon>
        <taxon>Strongylocentrotidae</taxon>
        <taxon>Strongylocentrotus</taxon>
    </lineage>
</organism>
<dbReference type="PANTHER" id="PTHR24134:SF9">
    <property type="entry name" value="ANKYRIN REPEAT AND SOCS BOX PROTEIN 8"/>
    <property type="match status" value="1"/>
</dbReference>
<dbReference type="InParanoid" id="A0A7M7HIV5"/>
<reference evidence="4" key="2">
    <citation type="submission" date="2021-01" db="UniProtKB">
        <authorList>
            <consortium name="EnsemblMetazoa"/>
        </authorList>
    </citation>
    <scope>IDENTIFICATION</scope>
</reference>
<evidence type="ECO:0000313" key="5">
    <source>
        <dbReference type="Proteomes" id="UP000007110"/>
    </source>
</evidence>
<accession>A0A7M7HIV5</accession>
<keyword evidence="5" id="KW-1185">Reference proteome</keyword>
<dbReference type="Gene3D" id="1.25.40.20">
    <property type="entry name" value="Ankyrin repeat-containing domain"/>
    <property type="match status" value="2"/>
</dbReference>
<protein>
    <submittedName>
        <fullName evidence="4">Uncharacterized protein</fullName>
    </submittedName>
</protein>
<evidence type="ECO:0000313" key="4">
    <source>
        <dbReference type="EnsemblMetazoa" id="XP_011668776"/>
    </source>
</evidence>
<dbReference type="RefSeq" id="XP_011668776.2">
    <property type="nucleotide sequence ID" value="XM_011670474.2"/>
</dbReference>
<dbReference type="PROSITE" id="PS50297">
    <property type="entry name" value="ANK_REP_REGION"/>
    <property type="match status" value="1"/>
</dbReference>
<dbReference type="PRINTS" id="PR01415">
    <property type="entry name" value="ANKYRIN"/>
</dbReference>
<dbReference type="KEGG" id="spu:100893048"/>
<evidence type="ECO:0000256" key="1">
    <source>
        <dbReference type="ARBA" id="ARBA00022737"/>
    </source>
</evidence>
<dbReference type="GO" id="GO:0043161">
    <property type="term" value="P:proteasome-mediated ubiquitin-dependent protein catabolic process"/>
    <property type="evidence" value="ECO:0000318"/>
    <property type="project" value="GO_Central"/>
</dbReference>
<dbReference type="PANTHER" id="PTHR24134">
    <property type="entry name" value="ANKYRIN REPEAT-CONTAINING PROTEIN DDB_G0279043"/>
    <property type="match status" value="1"/>
</dbReference>
<dbReference type="PROSITE" id="PS50088">
    <property type="entry name" value="ANK_REPEAT"/>
    <property type="match status" value="2"/>
</dbReference>
<evidence type="ECO:0000256" key="3">
    <source>
        <dbReference type="PROSITE-ProRule" id="PRU00023"/>
    </source>
</evidence>
<dbReference type="InterPro" id="IPR002110">
    <property type="entry name" value="Ankyrin_rpt"/>
</dbReference>
<sequence>MASGHDEELGPAVFDAASTGDVQRLRSLMHFKRASRVRGALLWRDPFDRTPLMAAAAAGHTDMVRVLVEEYGTDIEESKFNDYTNEELTPLVYAANVGHHKTVEVLLKNRARVNHAFPLHRACFASSTGNVECVKLLIAHGADVNRKYICSQEDGEMTDESTPLAVASEQMCTNIVEYLLQKGADPNIPDKHGNLPMHSAFSAMWNQHSEMRCRGGCVKDGERIIRMLVEHGASQVQNAMGLTPIMIGALTGNLLGVYNSTGIMKNLSHEKTVEALELMASHFFLKERHQIGLDTLAKALTSPHEKPKGVTDERSPYGDFCEPVNQEELDGIRSNETYLQVISLIIRERILSKEGQKNYLWQAIRDFVDRCRPTPEGKSLALRALRHETNLEMESGFFCGFAVESMNRLLDPNQVCLADSNLEEIVVLLKLAAINLSPDVSEMTPERRKEAVQYHRYKSTNILVLLAIYANHPQLNDEDKELLLTLVHQFVMAYQMTIDVMRHLHEAERASAEEGPEGASVVRHPKRNAGLPVIHMYYPVVARRRPVDEKNIKERLVTMLLKCGADPCQVNMEGYNALHFLVKKCPASKQTDTFRNNIVVPLAEWGCPILKRNPETGSSVIEDCSNPDTKQLLKDLALPPLLNLCGRVIRKNKIPYRRSVPVTVAAALDMDV</sequence>
<name>A0A7M7HIV5_STRPU</name>
<dbReference type="OrthoDB" id="439236at2759"/>
<dbReference type="AlphaFoldDB" id="A0A7M7HIV5"/>
<dbReference type="SMART" id="SM00248">
    <property type="entry name" value="ANK"/>
    <property type="match status" value="5"/>
</dbReference>
<dbReference type="GO" id="GO:0000151">
    <property type="term" value="C:ubiquitin ligase complex"/>
    <property type="evidence" value="ECO:0000318"/>
    <property type="project" value="GO_Central"/>
</dbReference>
<dbReference type="Pfam" id="PF12796">
    <property type="entry name" value="Ank_2"/>
    <property type="match status" value="1"/>
</dbReference>
<dbReference type="EnsemblMetazoa" id="XM_011670474">
    <property type="protein sequence ID" value="XP_011668776"/>
    <property type="gene ID" value="LOC100893048"/>
</dbReference>
<keyword evidence="2 3" id="KW-0040">ANK repeat</keyword>
<dbReference type="Proteomes" id="UP000007110">
    <property type="component" value="Unassembled WGS sequence"/>
</dbReference>
<dbReference type="InterPro" id="IPR036770">
    <property type="entry name" value="Ankyrin_rpt-contain_sf"/>
</dbReference>
<dbReference type="SUPFAM" id="SSF48403">
    <property type="entry name" value="Ankyrin repeat"/>
    <property type="match status" value="1"/>
</dbReference>
<reference evidence="5" key="1">
    <citation type="submission" date="2015-02" db="EMBL/GenBank/DDBJ databases">
        <title>Genome sequencing for Strongylocentrotus purpuratus.</title>
        <authorList>
            <person name="Murali S."/>
            <person name="Liu Y."/>
            <person name="Vee V."/>
            <person name="English A."/>
            <person name="Wang M."/>
            <person name="Skinner E."/>
            <person name="Han Y."/>
            <person name="Muzny D.M."/>
            <person name="Worley K.C."/>
            <person name="Gibbs R.A."/>
        </authorList>
    </citation>
    <scope>NUCLEOTIDE SEQUENCE</scope>
</reference>
<proteinExistence type="predicted"/>